<reference evidence="1 2" key="1">
    <citation type="journal article" date="2019" name="Int. J. Syst. Evol. Microbiol.">
        <title>The Global Catalogue of Microorganisms (GCM) 10K type strain sequencing project: providing services to taxonomists for standard genome sequencing and annotation.</title>
        <authorList>
            <consortium name="The Broad Institute Genomics Platform"/>
            <consortium name="The Broad Institute Genome Sequencing Center for Infectious Disease"/>
            <person name="Wu L."/>
            <person name="Ma J."/>
        </authorList>
    </citation>
    <scope>NUCLEOTIDE SEQUENCE [LARGE SCALE GENOMIC DNA]</scope>
    <source>
        <strain evidence="1 2">JCM 15974</strain>
    </source>
</reference>
<name>A0ABN1IJ98_9FLAO</name>
<evidence type="ECO:0000313" key="2">
    <source>
        <dbReference type="Proteomes" id="UP001501758"/>
    </source>
</evidence>
<comment type="caution">
    <text evidence="1">The sequence shown here is derived from an EMBL/GenBank/DDBJ whole genome shotgun (WGS) entry which is preliminary data.</text>
</comment>
<sequence>MKKNEELFYLIKSLTKSEKRYFRLSSKGGEDTEYLLLFDAIEAQKTYDETLIKTQFSDKAFINQLTTIKNYLKQRVLQSLRNYHAKISIQAELISIIKNVEILFHKGLYTICNSELKRAEKKAINFQQNVLLFQIKDWKRKVYQALHPQDFETLKDIITEQKQCLDSTTNYINLLLANTDPINASLSHKKTNHLQNKTLKALHLYRKHLASNNPKKAKQLIEKLIKEWEQQPELLKEYFTTYFSVYNNYLGYLVFEKLYKEAFVRILFLKQKASEITVNSASLIKEKLRLYNIELEIHRNLKDIHNTQEVIENIHGFIEENKNVIPDNYWLSFRFQFANIYFQKRDFQKSLHWINDILNNMTKKDRKDLITYTYWLNLLTHYELGNGFSMRYLIDALKKHIKKKKNIEVYEKLLLKLLSKTVELPEKAKKDAFGELALELKKNPIPNFILGYINFNQWIEQKYELYSL</sequence>
<organism evidence="1 2">
    <name type="scientific">Aquimarina litoralis</name>
    <dbReference type="NCBI Taxonomy" id="584605"/>
    <lineage>
        <taxon>Bacteria</taxon>
        <taxon>Pseudomonadati</taxon>
        <taxon>Bacteroidota</taxon>
        <taxon>Flavobacteriia</taxon>
        <taxon>Flavobacteriales</taxon>
        <taxon>Flavobacteriaceae</taxon>
        <taxon>Aquimarina</taxon>
    </lineage>
</organism>
<keyword evidence="2" id="KW-1185">Reference proteome</keyword>
<dbReference type="Proteomes" id="UP001501758">
    <property type="component" value="Unassembled WGS sequence"/>
</dbReference>
<protein>
    <submittedName>
        <fullName evidence="1">Uncharacterized protein</fullName>
    </submittedName>
</protein>
<proteinExistence type="predicted"/>
<evidence type="ECO:0000313" key="1">
    <source>
        <dbReference type="EMBL" id="GAA0715213.1"/>
    </source>
</evidence>
<dbReference type="RefSeq" id="WP_343910960.1">
    <property type="nucleotide sequence ID" value="NZ_BAAAGE010000001.1"/>
</dbReference>
<gene>
    <name evidence="1" type="ORF">GCM10009430_09370</name>
</gene>
<dbReference type="EMBL" id="BAAAGE010000001">
    <property type="protein sequence ID" value="GAA0715213.1"/>
    <property type="molecule type" value="Genomic_DNA"/>
</dbReference>
<accession>A0ABN1IJ98</accession>